<evidence type="ECO:0000313" key="3">
    <source>
        <dbReference type="Proteomes" id="UP000046393"/>
    </source>
</evidence>
<evidence type="ECO:0000256" key="1">
    <source>
        <dbReference type="SAM" id="SignalP"/>
    </source>
</evidence>
<dbReference type="Gene3D" id="3.40.50.1820">
    <property type="entry name" value="alpha/beta hydrolase"/>
    <property type="match status" value="1"/>
</dbReference>
<dbReference type="SUPFAM" id="SSF53474">
    <property type="entry name" value="alpha/beta-Hydrolases"/>
    <property type="match status" value="1"/>
</dbReference>
<feature type="chain" id="PRO_5005893175" evidence="1">
    <location>
        <begin position="22"/>
        <end position="366"/>
    </location>
</feature>
<feature type="domain" description="Fungal lipase-type" evidence="2">
    <location>
        <begin position="161"/>
        <end position="297"/>
    </location>
</feature>
<keyword evidence="3" id="KW-1185">Reference proteome</keyword>
<accession>A0A0N5AKT5</accession>
<dbReference type="CDD" id="cd00519">
    <property type="entry name" value="Lipase_3"/>
    <property type="match status" value="1"/>
</dbReference>
<sequence>MKYISMLKIAAVFATLQLTHSVYENFFLKSTDLQNIKSFLVSLGIATDKALLADTELATFKELYDAYKSYSNSFSYKDILNDLNGGAEDECSEDIPIIVPFNDTFSREIMHPIAAAAYASDPQLCLTNKLIQKVLANCGPELVDECSGFIALSYHYKAIILSFRGTTQLRQFINQRYQVQFEPKRPIQGGGNVARYFVDAFNSVWKGGLRNNFEVLKRQYPSYGLWITGYSLGGSMAAVAAHIIVAEKQFDPNRITLLTFGETRTGDMEFAEAQNRMLPVCYRVVGRDDIIPHLPLLFKRGYRHYGPEILFQVWYNNSMGINDSYSICTKIEDKRCSTGKVRSISIIDHLFYYQRFIFTYGELGCI</sequence>
<dbReference type="Proteomes" id="UP000046393">
    <property type="component" value="Unplaced"/>
</dbReference>
<dbReference type="InterPro" id="IPR002921">
    <property type="entry name" value="Fungal_lipase-type"/>
</dbReference>
<organism evidence="3 4">
    <name type="scientific">Syphacia muris</name>
    <dbReference type="NCBI Taxonomy" id="451379"/>
    <lineage>
        <taxon>Eukaryota</taxon>
        <taxon>Metazoa</taxon>
        <taxon>Ecdysozoa</taxon>
        <taxon>Nematoda</taxon>
        <taxon>Chromadorea</taxon>
        <taxon>Rhabditida</taxon>
        <taxon>Spirurina</taxon>
        <taxon>Oxyuridomorpha</taxon>
        <taxon>Oxyuroidea</taxon>
        <taxon>Oxyuridae</taxon>
        <taxon>Syphacia</taxon>
    </lineage>
</organism>
<dbReference type="GO" id="GO:0006629">
    <property type="term" value="P:lipid metabolic process"/>
    <property type="evidence" value="ECO:0007669"/>
    <property type="project" value="InterPro"/>
</dbReference>
<evidence type="ECO:0000313" key="4">
    <source>
        <dbReference type="WBParaSite" id="SMUV_0000511601-mRNA-1"/>
    </source>
</evidence>
<name>A0A0N5AKT5_9BILA</name>
<reference evidence="4" key="1">
    <citation type="submission" date="2017-02" db="UniProtKB">
        <authorList>
            <consortium name="WormBaseParasite"/>
        </authorList>
    </citation>
    <scope>IDENTIFICATION</scope>
</reference>
<dbReference type="Pfam" id="PF01764">
    <property type="entry name" value="Lipase_3"/>
    <property type="match status" value="1"/>
</dbReference>
<dbReference type="InterPro" id="IPR029058">
    <property type="entry name" value="AB_hydrolase_fold"/>
</dbReference>
<proteinExistence type="predicted"/>
<dbReference type="AlphaFoldDB" id="A0A0N5AKT5"/>
<feature type="signal peptide" evidence="1">
    <location>
        <begin position="1"/>
        <end position="21"/>
    </location>
</feature>
<dbReference type="PANTHER" id="PTHR45908">
    <property type="entry name" value="PROTEIN CBG11750-RELATED"/>
    <property type="match status" value="1"/>
</dbReference>
<dbReference type="WBParaSite" id="SMUV_0000511601-mRNA-1">
    <property type="protein sequence ID" value="SMUV_0000511601-mRNA-1"/>
    <property type="gene ID" value="SMUV_0000511601"/>
</dbReference>
<dbReference type="STRING" id="451379.A0A0N5AKT5"/>
<keyword evidence="1" id="KW-0732">Signal</keyword>
<protein>
    <submittedName>
        <fullName evidence="4">Lipase_3 domain-containing protein</fullName>
    </submittedName>
</protein>
<evidence type="ECO:0000259" key="2">
    <source>
        <dbReference type="Pfam" id="PF01764"/>
    </source>
</evidence>